<keyword evidence="3" id="KW-1185">Reference proteome</keyword>
<sequence>MWDASEGAPFDGLSELRRRDAESQHSSRVIQHAASVEPLNGSSPPIGSGGVWRSHRPETT</sequence>
<feature type="region of interest" description="Disordered" evidence="1">
    <location>
        <begin position="1"/>
        <end position="60"/>
    </location>
</feature>
<reference evidence="2 3" key="1">
    <citation type="submission" date="2017-09" db="EMBL/GenBank/DDBJ databases">
        <title>Genome sequences of Natrinema ejinorence JCM 13890T.</title>
        <authorList>
            <person name="Roh S.W."/>
            <person name="Kim Y.B."/>
            <person name="Kim J.Y."/>
        </authorList>
    </citation>
    <scope>NUCLEOTIDE SEQUENCE [LARGE SCALE GENOMIC DNA]</scope>
    <source>
        <strain evidence="2 3">JCM 13890</strain>
    </source>
</reference>
<name>A0A2A5QQ99_9EURY</name>
<protein>
    <submittedName>
        <fullName evidence="2">Uncharacterized protein</fullName>
    </submittedName>
</protein>
<evidence type="ECO:0000313" key="2">
    <source>
        <dbReference type="EMBL" id="PCR88969.1"/>
    </source>
</evidence>
<comment type="caution">
    <text evidence="2">The sequence shown here is derived from an EMBL/GenBank/DDBJ whole genome shotgun (WGS) entry which is preliminary data.</text>
</comment>
<evidence type="ECO:0000256" key="1">
    <source>
        <dbReference type="SAM" id="MobiDB-lite"/>
    </source>
</evidence>
<feature type="compositionally biased region" description="Basic and acidic residues" evidence="1">
    <location>
        <begin position="14"/>
        <end position="25"/>
    </location>
</feature>
<evidence type="ECO:0000313" key="3">
    <source>
        <dbReference type="Proteomes" id="UP000219689"/>
    </source>
</evidence>
<dbReference type="AlphaFoldDB" id="A0A2A5QQ99"/>
<gene>
    <name evidence="2" type="ORF">CP557_21090</name>
</gene>
<accession>A0A2A5QQ99</accession>
<proteinExistence type="predicted"/>
<dbReference type="EMBL" id="NXNI01000002">
    <property type="protein sequence ID" value="PCR88969.1"/>
    <property type="molecule type" value="Genomic_DNA"/>
</dbReference>
<dbReference type="Proteomes" id="UP000219689">
    <property type="component" value="Unassembled WGS sequence"/>
</dbReference>
<organism evidence="2 3">
    <name type="scientific">Natrinema ejinorense</name>
    <dbReference type="NCBI Taxonomy" id="373386"/>
    <lineage>
        <taxon>Archaea</taxon>
        <taxon>Methanobacteriati</taxon>
        <taxon>Methanobacteriota</taxon>
        <taxon>Stenosarchaea group</taxon>
        <taxon>Halobacteria</taxon>
        <taxon>Halobacteriales</taxon>
        <taxon>Natrialbaceae</taxon>
        <taxon>Natrinema</taxon>
    </lineage>
</organism>